<gene>
    <name evidence="2" type="ORF">C1SCF055_LOCUS16992</name>
</gene>
<keyword evidence="1" id="KW-0472">Membrane</keyword>
<proteinExistence type="predicted"/>
<comment type="caution">
    <text evidence="2">The sequence shown here is derived from an EMBL/GenBank/DDBJ whole genome shotgun (WGS) entry which is preliminary data.</text>
</comment>
<sequence>MDESQPTSWRGEPVPIEQWMAGALSALAFALMLARCFWISLLLAIAALILELLALASHGLQRYLGMGPARVAVAIAPGSIRFCIINANLQSHSMISKLAVLPLPLMLTGFSASELSLELQRSFRLQFRASGLGLAVRCREANEWDKVAAAQGAQSAALAQLENLFNIMERRYREEVALTFAAKSDRFGSVKQMVDSIINCVEVKASDFSLKLETMRHTGEETESAEKFLAHIQVGLFHLPAAVPETDPQMPCREVSACEEGESFCPRMQRDISINGFNLNILGAAGAGLRLEEDEAQGQLQDDLFGSMPNMCIRLAMPPVLSHLLSGQRRPWRRISADLTGRGTAAGTLNANEALMKVVWALLGRYLAAGGWAYQLQLAELRAVQGAQNAADGTVLHPQPLTEERRSELLGQLRLKHWNKLKGQLSSWAAGCSYYDLLALRLEAAGCHFQEADGKALWRMALATMDKHTARD</sequence>
<reference evidence="3 4" key="2">
    <citation type="submission" date="2024-05" db="EMBL/GenBank/DDBJ databases">
        <authorList>
            <person name="Chen Y."/>
            <person name="Shah S."/>
            <person name="Dougan E. K."/>
            <person name="Thang M."/>
            <person name="Chan C."/>
        </authorList>
    </citation>
    <scope>NUCLEOTIDE SEQUENCE [LARGE SCALE GENOMIC DNA]</scope>
</reference>
<dbReference type="EMBL" id="CAMXCT020001424">
    <property type="protein sequence ID" value="CAL1143342.1"/>
    <property type="molecule type" value="Genomic_DNA"/>
</dbReference>
<evidence type="ECO:0000256" key="1">
    <source>
        <dbReference type="SAM" id="Phobius"/>
    </source>
</evidence>
<dbReference type="EMBL" id="CAMXCT010001424">
    <property type="protein sequence ID" value="CAI3989967.1"/>
    <property type="molecule type" value="Genomic_DNA"/>
</dbReference>
<feature type="transmembrane region" description="Helical" evidence="1">
    <location>
        <begin position="20"/>
        <end position="50"/>
    </location>
</feature>
<reference evidence="2" key="1">
    <citation type="submission" date="2022-10" db="EMBL/GenBank/DDBJ databases">
        <authorList>
            <person name="Chen Y."/>
            <person name="Dougan E. K."/>
            <person name="Chan C."/>
            <person name="Rhodes N."/>
            <person name="Thang M."/>
        </authorList>
    </citation>
    <scope>NUCLEOTIDE SEQUENCE</scope>
</reference>
<evidence type="ECO:0000313" key="3">
    <source>
        <dbReference type="EMBL" id="CAL4777279.1"/>
    </source>
</evidence>
<keyword evidence="1" id="KW-0812">Transmembrane</keyword>
<keyword evidence="1" id="KW-1133">Transmembrane helix</keyword>
<keyword evidence="3" id="KW-0012">Acyltransferase</keyword>
<keyword evidence="3" id="KW-0808">Transferase</keyword>
<protein>
    <submittedName>
        <fullName evidence="3">Acyltransferase 3 domain-containing protein</fullName>
    </submittedName>
</protein>
<evidence type="ECO:0000313" key="4">
    <source>
        <dbReference type="Proteomes" id="UP001152797"/>
    </source>
</evidence>
<dbReference type="AlphaFoldDB" id="A0A9P1CF22"/>
<accession>A0A9P1CF22</accession>
<dbReference type="GO" id="GO:0016746">
    <property type="term" value="F:acyltransferase activity"/>
    <property type="evidence" value="ECO:0007669"/>
    <property type="project" value="UniProtKB-KW"/>
</dbReference>
<name>A0A9P1CF22_9DINO</name>
<keyword evidence="4" id="KW-1185">Reference proteome</keyword>
<organism evidence="2">
    <name type="scientific">Cladocopium goreaui</name>
    <dbReference type="NCBI Taxonomy" id="2562237"/>
    <lineage>
        <taxon>Eukaryota</taxon>
        <taxon>Sar</taxon>
        <taxon>Alveolata</taxon>
        <taxon>Dinophyceae</taxon>
        <taxon>Suessiales</taxon>
        <taxon>Symbiodiniaceae</taxon>
        <taxon>Cladocopium</taxon>
    </lineage>
</organism>
<dbReference type="Proteomes" id="UP001152797">
    <property type="component" value="Unassembled WGS sequence"/>
</dbReference>
<evidence type="ECO:0000313" key="2">
    <source>
        <dbReference type="EMBL" id="CAI3989967.1"/>
    </source>
</evidence>
<dbReference type="EMBL" id="CAMXCT030001424">
    <property type="protein sequence ID" value="CAL4777279.1"/>
    <property type="molecule type" value="Genomic_DNA"/>
</dbReference>